<evidence type="ECO:0000259" key="7">
    <source>
        <dbReference type="PROSITE" id="PS50262"/>
    </source>
</evidence>
<accession>A0A6J2UJE5</accession>
<comment type="subcellular location">
    <subcellularLocation>
        <location evidence="1">Membrane</location>
    </subcellularLocation>
</comment>
<dbReference type="InterPro" id="IPR000276">
    <property type="entry name" value="GPCR_Rhodpsn"/>
</dbReference>
<evidence type="ECO:0000256" key="3">
    <source>
        <dbReference type="ARBA" id="ARBA00022692"/>
    </source>
</evidence>
<feature type="transmembrane region" description="Helical" evidence="6">
    <location>
        <begin position="109"/>
        <end position="132"/>
    </location>
</feature>
<feature type="transmembrane region" description="Helical" evidence="6">
    <location>
        <begin position="248"/>
        <end position="266"/>
    </location>
</feature>
<dbReference type="Proteomes" id="UP000504634">
    <property type="component" value="Unplaced"/>
</dbReference>
<dbReference type="Gene3D" id="1.20.1070.10">
    <property type="entry name" value="Rhodopsin 7-helix transmembrane proteins"/>
    <property type="match status" value="1"/>
</dbReference>
<comment type="similarity">
    <text evidence="2">Belongs to the G-protein coupled receptor 1 family.</text>
</comment>
<dbReference type="InterPro" id="IPR017452">
    <property type="entry name" value="GPCR_Rhodpsn_7TM"/>
</dbReference>
<dbReference type="GO" id="GO:0016020">
    <property type="term" value="C:membrane"/>
    <property type="evidence" value="ECO:0007669"/>
    <property type="project" value="UniProtKB-SubCell"/>
</dbReference>
<evidence type="ECO:0000256" key="6">
    <source>
        <dbReference type="SAM" id="Phobius"/>
    </source>
</evidence>
<dbReference type="GO" id="GO:0004930">
    <property type="term" value="F:G protein-coupled receptor activity"/>
    <property type="evidence" value="ECO:0007669"/>
    <property type="project" value="InterPro"/>
</dbReference>
<dbReference type="SUPFAM" id="SSF81321">
    <property type="entry name" value="Family A G protein-coupled receptor-like"/>
    <property type="match status" value="1"/>
</dbReference>
<evidence type="ECO:0000313" key="8">
    <source>
        <dbReference type="Proteomes" id="UP000504634"/>
    </source>
</evidence>
<dbReference type="Pfam" id="PF00001">
    <property type="entry name" value="7tm_1"/>
    <property type="match status" value="1"/>
</dbReference>
<keyword evidence="4 6" id="KW-1133">Transmembrane helix</keyword>
<evidence type="ECO:0000313" key="9">
    <source>
        <dbReference type="RefSeq" id="XP_030388349.1"/>
    </source>
</evidence>
<name>A0A6J2UJE5_DROLE</name>
<evidence type="ECO:0000256" key="2">
    <source>
        <dbReference type="ARBA" id="ARBA00010663"/>
    </source>
</evidence>
<feature type="transmembrane region" description="Helical" evidence="6">
    <location>
        <begin position="195"/>
        <end position="227"/>
    </location>
</feature>
<dbReference type="AlphaFoldDB" id="A0A6J2UJE5"/>
<dbReference type="PROSITE" id="PS50262">
    <property type="entry name" value="G_PROTEIN_RECEP_F1_2"/>
    <property type="match status" value="1"/>
</dbReference>
<evidence type="ECO:0000256" key="4">
    <source>
        <dbReference type="ARBA" id="ARBA00022989"/>
    </source>
</evidence>
<dbReference type="GeneID" id="115634634"/>
<dbReference type="OrthoDB" id="10011262at2759"/>
<evidence type="ECO:0000256" key="1">
    <source>
        <dbReference type="ARBA" id="ARBA00004370"/>
    </source>
</evidence>
<keyword evidence="3 6" id="KW-0812">Transmembrane</keyword>
<dbReference type="InterPro" id="IPR052954">
    <property type="entry name" value="GPCR-Ligand_Int"/>
</dbReference>
<feature type="transmembrane region" description="Helical" evidence="6">
    <location>
        <begin position="31"/>
        <end position="56"/>
    </location>
</feature>
<feature type="transmembrane region" description="Helical" evidence="6">
    <location>
        <begin position="68"/>
        <end position="89"/>
    </location>
</feature>
<feature type="domain" description="G-protein coupled receptors family 1 profile" evidence="7">
    <location>
        <begin position="48"/>
        <end position="317"/>
    </location>
</feature>
<keyword evidence="5 6" id="KW-0472">Membrane</keyword>
<dbReference type="PANTHER" id="PTHR46641">
    <property type="entry name" value="FMRFAMIDE RECEPTOR-RELATED"/>
    <property type="match status" value="1"/>
</dbReference>
<dbReference type="PROSITE" id="PS00237">
    <property type="entry name" value="G_PROTEIN_RECEP_F1_1"/>
    <property type="match status" value="1"/>
</dbReference>
<gene>
    <name evidence="9" type="primary">LOC115634634</name>
</gene>
<dbReference type="RefSeq" id="XP_030388349.1">
    <property type="nucleotide sequence ID" value="XM_030532489.1"/>
</dbReference>
<feature type="transmembrane region" description="Helical" evidence="6">
    <location>
        <begin position="153"/>
        <end position="175"/>
    </location>
</feature>
<reference evidence="9" key="1">
    <citation type="submission" date="2025-08" db="UniProtKB">
        <authorList>
            <consortium name="RefSeq"/>
        </authorList>
    </citation>
    <scope>IDENTIFICATION</scope>
    <source>
        <strain evidence="9">11010-0011.00</strain>
        <tissue evidence="9">Whole body</tissue>
    </source>
</reference>
<proteinExistence type="inferred from homology"/>
<sequence>MDTNISMMNLTTFVPGDTCVYQSHMPSVSIFIIYGLIVPTLAAFGLCANFINAVVFMRPKMTPSAFTYLAALSCLDCVSCLLITFTALSRSYFYNSAKWITYDYQWQTPLFSISTGAANLILACLSCDRFIYLSHLQSGNGAPRFCRRKVARNMVGAVLVISIAVNMPYFFVFVVDKTDGICYVTNFYYTKFYQVHNWFTFTLLAVLPAIFMIIGNAAIIIAFGRWAKQGKLCQQTSNLRTTRKRYQHQMKLTVTIVIVVTLYLIGELPAHMTSRKSAMNLLFGGDREKINQDVMEHMEVICITLNALQLSMNIVVYAVINPSFIPEFFLCLRGASDAVFRLCCLTAVTRGCKKCWKERRHPLEEQCVVNSISVQQLPADEARQCGCESWSSNSACEIEAHANSTVGTFAFMHSEGKSERSDDLKKPQVFATMSSASLHLSESKPDDDLRFSSPFIIIS</sequence>
<evidence type="ECO:0000256" key="5">
    <source>
        <dbReference type="ARBA" id="ARBA00023136"/>
    </source>
</evidence>
<dbReference type="PANTHER" id="PTHR46641:SF25">
    <property type="entry name" value="CNMAMIDE RECEPTOR-RELATED"/>
    <property type="match status" value="1"/>
</dbReference>
<protein>
    <submittedName>
        <fullName evidence="9">Uncharacterized protein LOC115634634</fullName>
    </submittedName>
</protein>
<dbReference type="CDD" id="cd14978">
    <property type="entry name" value="7tmA_FMRFamide_R-like"/>
    <property type="match status" value="1"/>
</dbReference>
<organism evidence="8 9">
    <name type="scientific">Drosophila lebanonensis</name>
    <name type="common">Fruit fly</name>
    <name type="synonym">Scaptodrosophila lebanonensis</name>
    <dbReference type="NCBI Taxonomy" id="7225"/>
    <lineage>
        <taxon>Eukaryota</taxon>
        <taxon>Metazoa</taxon>
        <taxon>Ecdysozoa</taxon>
        <taxon>Arthropoda</taxon>
        <taxon>Hexapoda</taxon>
        <taxon>Insecta</taxon>
        <taxon>Pterygota</taxon>
        <taxon>Neoptera</taxon>
        <taxon>Endopterygota</taxon>
        <taxon>Diptera</taxon>
        <taxon>Brachycera</taxon>
        <taxon>Muscomorpha</taxon>
        <taxon>Ephydroidea</taxon>
        <taxon>Drosophilidae</taxon>
        <taxon>Scaptodrosophila</taxon>
    </lineage>
</organism>
<keyword evidence="8" id="KW-1185">Reference proteome</keyword>